<reference evidence="1" key="1">
    <citation type="submission" date="2024-03" db="EMBL/GenBank/DDBJ databases">
        <title>Novel Streptomyces species of biotechnological and ecological value are a feature of Machair soil.</title>
        <authorList>
            <person name="Prole J.R."/>
            <person name="Goodfellow M."/>
            <person name="Allenby N."/>
            <person name="Ward A.C."/>
        </authorList>
    </citation>
    <scope>NUCLEOTIDE SEQUENCE</scope>
    <source>
        <strain evidence="1">MS2.AVA.5</strain>
    </source>
</reference>
<dbReference type="Proteomes" id="UP001377168">
    <property type="component" value="Unassembled WGS sequence"/>
</dbReference>
<comment type="caution">
    <text evidence="1">The sequence shown here is derived from an EMBL/GenBank/DDBJ whole genome shotgun (WGS) entry which is preliminary data.</text>
</comment>
<keyword evidence="2" id="KW-1185">Reference proteome</keyword>
<dbReference type="EMBL" id="JBBKAJ010000022">
    <property type="protein sequence ID" value="MEJ8634680.1"/>
    <property type="molecule type" value="Genomic_DNA"/>
</dbReference>
<evidence type="ECO:0000313" key="1">
    <source>
        <dbReference type="EMBL" id="MEJ8634680.1"/>
    </source>
</evidence>
<proteinExistence type="predicted"/>
<sequence length="55" mass="6189">MTTSELPRRNPGASDRTCTTPEPQPGAPSRALRVRAASGWKKFMRRSETRQETET</sequence>
<gene>
    <name evidence="1" type="ORF">WKI67_14895</name>
</gene>
<organism evidence="1 2">
    <name type="scientific">Streptomyces achmelvichensis</name>
    <dbReference type="NCBI Taxonomy" id="3134111"/>
    <lineage>
        <taxon>Bacteria</taxon>
        <taxon>Bacillati</taxon>
        <taxon>Actinomycetota</taxon>
        <taxon>Actinomycetes</taxon>
        <taxon>Kitasatosporales</taxon>
        <taxon>Streptomycetaceae</taxon>
        <taxon>Streptomyces</taxon>
    </lineage>
</organism>
<protein>
    <submittedName>
        <fullName evidence="1">Uncharacterized protein</fullName>
    </submittedName>
</protein>
<name>A0ACC6PTP8_9ACTN</name>
<evidence type="ECO:0000313" key="2">
    <source>
        <dbReference type="Proteomes" id="UP001377168"/>
    </source>
</evidence>
<accession>A0ACC6PTP8</accession>